<dbReference type="GO" id="GO:0017038">
    <property type="term" value="P:protein import"/>
    <property type="evidence" value="ECO:0007669"/>
    <property type="project" value="TreeGrafter"/>
</dbReference>
<dbReference type="PANTHER" id="PTHR30625:SF3">
    <property type="entry name" value="TOL-PAL SYSTEM PROTEIN TOLQ"/>
    <property type="match status" value="1"/>
</dbReference>
<name>A0A6P1ZJE6_9BACT</name>
<dbReference type="Pfam" id="PF01618">
    <property type="entry name" value="MotA_ExbB"/>
    <property type="match status" value="1"/>
</dbReference>
<feature type="transmembrane region" description="Helical" evidence="7">
    <location>
        <begin position="130"/>
        <end position="151"/>
    </location>
</feature>
<protein>
    <recommendedName>
        <fullName evidence="8">MotA/TolQ/ExbB proton channel domain-containing protein</fullName>
    </recommendedName>
</protein>
<keyword evidence="3 7" id="KW-0812">Transmembrane</keyword>
<gene>
    <name evidence="10" type="ORF">DQK91_03995</name>
    <name evidence="9" type="ORF">E8L03_14445</name>
</gene>
<dbReference type="AlphaFoldDB" id="A0A6P1ZJE6"/>
<evidence type="ECO:0000259" key="8">
    <source>
        <dbReference type="Pfam" id="PF01618"/>
    </source>
</evidence>
<reference evidence="9 12" key="2">
    <citation type="submission" date="2019-04" db="EMBL/GenBank/DDBJ databases">
        <title>Isolation and culture of sulfate reducing bacteria from the cold seep of the South China Sea.</title>
        <authorList>
            <person name="Sun C."/>
            <person name="Liu R."/>
        </authorList>
    </citation>
    <scope>NUCLEOTIDE SEQUENCE [LARGE SCALE GENOMIC DNA]</scope>
    <source>
        <strain evidence="9 12">CS1</strain>
    </source>
</reference>
<evidence type="ECO:0000256" key="3">
    <source>
        <dbReference type="ARBA" id="ARBA00022692"/>
    </source>
</evidence>
<keyword evidence="5 7" id="KW-0472">Membrane</keyword>
<comment type="similarity">
    <text evidence="6">Belongs to the exbB/tolQ family.</text>
</comment>
<evidence type="ECO:0000256" key="2">
    <source>
        <dbReference type="ARBA" id="ARBA00022475"/>
    </source>
</evidence>
<comment type="subcellular location">
    <subcellularLocation>
        <location evidence="1">Cell membrane</location>
        <topology evidence="1">Multi-pass membrane protein</topology>
    </subcellularLocation>
    <subcellularLocation>
        <location evidence="6">Membrane</location>
        <topology evidence="6">Multi-pass membrane protein</topology>
    </subcellularLocation>
</comment>
<dbReference type="PANTHER" id="PTHR30625">
    <property type="entry name" value="PROTEIN TOLQ"/>
    <property type="match status" value="1"/>
</dbReference>
<dbReference type="InterPro" id="IPR002898">
    <property type="entry name" value="MotA_ExbB_proton_chnl"/>
</dbReference>
<feature type="transmembrane region" description="Helical" evidence="7">
    <location>
        <begin position="163"/>
        <end position="196"/>
    </location>
</feature>
<feature type="transmembrane region" description="Helical" evidence="7">
    <location>
        <begin position="21"/>
        <end position="40"/>
    </location>
</feature>
<dbReference type="Proteomes" id="UP000503251">
    <property type="component" value="Chromosome"/>
</dbReference>
<dbReference type="EMBL" id="CP039543">
    <property type="protein sequence ID" value="QJT10052.1"/>
    <property type="molecule type" value="Genomic_DNA"/>
</dbReference>
<evidence type="ECO:0000256" key="1">
    <source>
        <dbReference type="ARBA" id="ARBA00004651"/>
    </source>
</evidence>
<proteinExistence type="inferred from homology"/>
<accession>A0A6P1ZJE6</accession>
<organism evidence="10 11">
    <name type="scientific">Oceanidesulfovibrio marinus</name>
    <dbReference type="NCBI Taxonomy" id="370038"/>
    <lineage>
        <taxon>Bacteria</taxon>
        <taxon>Pseudomonadati</taxon>
        <taxon>Thermodesulfobacteriota</taxon>
        <taxon>Desulfovibrionia</taxon>
        <taxon>Desulfovibrionales</taxon>
        <taxon>Desulfovibrionaceae</taxon>
        <taxon>Oceanidesulfovibrio</taxon>
    </lineage>
</organism>
<keyword evidence="4 7" id="KW-1133">Transmembrane helix</keyword>
<keyword evidence="2" id="KW-1003">Cell membrane</keyword>
<dbReference type="Proteomes" id="UP000434052">
    <property type="component" value="Unassembled WGS sequence"/>
</dbReference>
<reference evidence="10 11" key="1">
    <citation type="submission" date="2018-06" db="EMBL/GenBank/DDBJ databases">
        <title>Complete genome of Desulfovibrio marinus P48SEP.</title>
        <authorList>
            <person name="Crispim J.S."/>
            <person name="Vidigal P.M.P."/>
            <person name="Silva L.C.F."/>
            <person name="Araujo L.C."/>
            <person name="Laguardia C.N."/>
            <person name="Dias R.S."/>
            <person name="Sousa M.P."/>
            <person name="Paula S.O."/>
            <person name="Silva C."/>
        </authorList>
    </citation>
    <scope>NUCLEOTIDE SEQUENCE [LARGE SCALE GENOMIC DNA]</scope>
    <source>
        <strain evidence="10 11">P48SEP</strain>
    </source>
</reference>
<evidence type="ECO:0000256" key="6">
    <source>
        <dbReference type="RuleBase" id="RU004057"/>
    </source>
</evidence>
<evidence type="ECO:0000313" key="11">
    <source>
        <dbReference type="Proteomes" id="UP000434052"/>
    </source>
</evidence>
<evidence type="ECO:0000313" key="10">
    <source>
        <dbReference type="EMBL" id="TVM35831.1"/>
    </source>
</evidence>
<dbReference type="EMBL" id="QMIF01000002">
    <property type="protein sequence ID" value="TVM35831.1"/>
    <property type="molecule type" value="Genomic_DNA"/>
</dbReference>
<evidence type="ECO:0000256" key="7">
    <source>
        <dbReference type="SAM" id="Phobius"/>
    </source>
</evidence>
<dbReference type="OrthoDB" id="9805133at2"/>
<keyword evidence="6" id="KW-0813">Transport</keyword>
<dbReference type="GO" id="GO:0005886">
    <property type="term" value="C:plasma membrane"/>
    <property type="evidence" value="ECO:0007669"/>
    <property type="project" value="UniProtKB-SubCell"/>
</dbReference>
<sequence length="251" mass="27670">MDTIDIFAVFDSASPLIQAEYILLLVMSLAGWAIIFAKAIQFYRARKDVERDLDAINNIRSMDELVQDMRNGSDTVSRKLIREGVLEYEQLQRVEATPGERARILLENVRQAMQEEGIASSRRLSKSLDFLAMSANAAPLMGLFGTVWGIFHSFQGFSAMKQASLMVVGAGLAEALGTTIAGLLVAIPASVAYNFLVGKLLSLEDGLQAISVVFMTIMKQDLAEHVEPLQIGETKRSEEQSFPALQLGRKR</sequence>
<dbReference type="RefSeq" id="WP_144234166.1">
    <property type="nucleotide sequence ID" value="NZ_CP039543.1"/>
</dbReference>
<keyword evidence="12" id="KW-1185">Reference proteome</keyword>
<evidence type="ECO:0000256" key="4">
    <source>
        <dbReference type="ARBA" id="ARBA00022989"/>
    </source>
</evidence>
<feature type="domain" description="MotA/TolQ/ExbB proton channel" evidence="8">
    <location>
        <begin position="101"/>
        <end position="203"/>
    </location>
</feature>
<evidence type="ECO:0000313" key="12">
    <source>
        <dbReference type="Proteomes" id="UP000503251"/>
    </source>
</evidence>
<evidence type="ECO:0000256" key="5">
    <source>
        <dbReference type="ARBA" id="ARBA00023136"/>
    </source>
</evidence>
<dbReference type="InterPro" id="IPR050790">
    <property type="entry name" value="ExbB/TolQ_transport"/>
</dbReference>
<keyword evidence="6" id="KW-0653">Protein transport</keyword>
<evidence type="ECO:0000313" key="9">
    <source>
        <dbReference type="EMBL" id="QJT10052.1"/>
    </source>
</evidence>